<gene>
    <name evidence="3" type="ORF">HMPREF0044_0975</name>
</gene>
<dbReference type="Pfam" id="PF11296">
    <property type="entry name" value="DUF3097_C"/>
    <property type="match status" value="1"/>
</dbReference>
<dbReference type="InterPro" id="IPR021447">
    <property type="entry name" value="DUF3097_C"/>
</dbReference>
<dbReference type="EMBL" id="ACFG01000030">
    <property type="protein sequence ID" value="EEH63956.1"/>
    <property type="molecule type" value="Genomic_DNA"/>
</dbReference>
<evidence type="ECO:0000259" key="2">
    <source>
        <dbReference type="Pfam" id="PF22845"/>
    </source>
</evidence>
<dbReference type="HOGENOM" id="CLU_066403_0_0_11"/>
<evidence type="ECO:0000313" key="3">
    <source>
        <dbReference type="EMBL" id="EEH63956.1"/>
    </source>
</evidence>
<dbReference type="Proteomes" id="UP000010301">
    <property type="component" value="Unassembled WGS sequence"/>
</dbReference>
<feature type="domain" description="DUF3097" evidence="1">
    <location>
        <begin position="133"/>
        <end position="298"/>
    </location>
</feature>
<dbReference type="InterPro" id="IPR053883">
    <property type="entry name" value="DUF3097_N"/>
</dbReference>
<comment type="caution">
    <text evidence="3">The sequence shown here is derived from an EMBL/GenBank/DDBJ whole genome shotgun (WGS) entry which is preliminary data.</text>
</comment>
<feature type="domain" description="DUF3097" evidence="2">
    <location>
        <begin position="41"/>
        <end position="101"/>
    </location>
</feature>
<name>C0W097_9ACTO</name>
<keyword evidence="4" id="KW-1185">Reference proteome</keyword>
<sequence>MVVDLYRKRGEELMWDRYGSDILKQDPHREGAFATRPRSQKMPAEPGLVVEEPSSGFVGAVVRVEKSGGMHLVELEDRRGNRRSFPLGPGFWVDGKPVELTVWIPMQVENNPAVTASGSRAVKLDRARVARQSRIFVEGTHDAELVEKVWGDDLRVEGVVVEYLQGIDHLEAVLEVFGPTRQARVGVLVDHLVPGSKESRIAQVVEARWPDSVRVLGHPFVDIWQAVKPVRVGLKAWPEVPRGTDIKVGTLRALGLPAVTKEDIGLGWKAILGRVRNYQDLEPALLGRVEELIDFVTESEAC</sequence>
<reference evidence="3 4" key="1">
    <citation type="submission" date="2009-01" db="EMBL/GenBank/DDBJ databases">
        <authorList>
            <person name="Qin X."/>
            <person name="Bachman B."/>
            <person name="Battles P."/>
            <person name="Bell A."/>
            <person name="Bess C."/>
            <person name="Bickham C."/>
            <person name="Chaboub L."/>
            <person name="Chen D."/>
            <person name="Coyle M."/>
            <person name="Deiros D.R."/>
            <person name="Dinh H."/>
            <person name="Forbes L."/>
            <person name="Fowler G."/>
            <person name="Francisco L."/>
            <person name="Fu Q."/>
            <person name="Gubbala S."/>
            <person name="Hale W."/>
            <person name="Han Y."/>
            <person name="Hemphill L."/>
            <person name="Highlander S.K."/>
            <person name="Hirani K."/>
            <person name="Hogues M."/>
            <person name="Jackson L."/>
            <person name="Jakkamsetti A."/>
            <person name="Javaid M."/>
            <person name="Jiang H."/>
            <person name="Korchina V."/>
            <person name="Kovar C."/>
            <person name="Lara F."/>
            <person name="Lee S."/>
            <person name="Mata R."/>
            <person name="Mathew T."/>
            <person name="Moen C."/>
            <person name="Morales K."/>
            <person name="Munidasa M."/>
            <person name="Nazareth L."/>
            <person name="Ngo R."/>
            <person name="Nguyen L."/>
            <person name="Okwuonu G."/>
            <person name="Ongeri F."/>
            <person name="Patil S."/>
            <person name="Petrosino J."/>
            <person name="Pham C."/>
            <person name="Pham P."/>
            <person name="Pu L.-L."/>
            <person name="Puazo M."/>
            <person name="Raj R."/>
            <person name="Reid J."/>
            <person name="Rouhana J."/>
            <person name="Saada N."/>
            <person name="Shang Y."/>
            <person name="Simmons D."/>
            <person name="Thornton R."/>
            <person name="Warren J."/>
            <person name="Weissenberger G."/>
            <person name="Zhang J."/>
            <person name="Zhang L."/>
            <person name="Zhou C."/>
            <person name="Zhu D."/>
            <person name="Muzny D."/>
            <person name="Worley K."/>
            <person name="Gibbs R."/>
        </authorList>
    </citation>
    <scope>NUCLEOTIDE SEQUENCE [LARGE SCALE GENOMIC DNA]</scope>
    <source>
        <strain evidence="3 4">DSM 15436</strain>
    </source>
</reference>
<evidence type="ECO:0008006" key="5">
    <source>
        <dbReference type="Google" id="ProtNLM"/>
    </source>
</evidence>
<dbReference type="eggNOG" id="COG0613">
    <property type="taxonomic scope" value="Bacteria"/>
</dbReference>
<dbReference type="AlphaFoldDB" id="C0W097"/>
<protein>
    <recommendedName>
        <fullName evidence="5">DUF3097 domain-containing protein</fullName>
    </recommendedName>
</protein>
<evidence type="ECO:0000259" key="1">
    <source>
        <dbReference type="Pfam" id="PF11296"/>
    </source>
</evidence>
<dbReference type="RefSeq" id="WP_006546747.1">
    <property type="nucleotide sequence ID" value="NZ_DS999543.1"/>
</dbReference>
<accession>C0W097</accession>
<evidence type="ECO:0000313" key="4">
    <source>
        <dbReference type="Proteomes" id="UP000010301"/>
    </source>
</evidence>
<proteinExistence type="predicted"/>
<organism evidence="3 4">
    <name type="scientific">Gleimia coleocanis DSM 15436</name>
    <dbReference type="NCBI Taxonomy" id="525245"/>
    <lineage>
        <taxon>Bacteria</taxon>
        <taxon>Bacillati</taxon>
        <taxon>Actinomycetota</taxon>
        <taxon>Actinomycetes</taxon>
        <taxon>Actinomycetales</taxon>
        <taxon>Actinomycetaceae</taxon>
        <taxon>Gleimia</taxon>
    </lineage>
</organism>
<dbReference type="Pfam" id="PF22845">
    <property type="entry name" value="DUF3097_N"/>
    <property type="match status" value="1"/>
</dbReference>
<dbReference type="STRING" id="525245.HMPREF0044_0975"/>